<sequence>MSEIKCFNDTKVQIEYPCKWEYRLIVRQGTDINSQIFELKLGIKYTITESNKNAKFISYKLQTTLSSEAQRIDIYDKLKSVKEIKYIM</sequence>
<dbReference type="EMBL" id="CACVAW010000028">
    <property type="protein sequence ID" value="CAA6807685.1"/>
    <property type="molecule type" value="Genomic_DNA"/>
</dbReference>
<dbReference type="InterPro" id="IPR007454">
    <property type="entry name" value="UPF0250_YbeD-like"/>
</dbReference>
<dbReference type="Gene3D" id="3.30.70.260">
    <property type="match status" value="1"/>
</dbReference>
<protein>
    <recommendedName>
        <fullName evidence="2">DUF493 domain-containing protein</fullName>
    </recommendedName>
</protein>
<accession>A0A6S6SSR3</accession>
<organism evidence="1">
    <name type="scientific">uncultured Campylobacterales bacterium</name>
    <dbReference type="NCBI Taxonomy" id="352960"/>
    <lineage>
        <taxon>Bacteria</taxon>
        <taxon>Pseudomonadati</taxon>
        <taxon>Campylobacterota</taxon>
        <taxon>Epsilonproteobacteria</taxon>
        <taxon>Campylobacterales</taxon>
        <taxon>environmental samples</taxon>
    </lineage>
</organism>
<dbReference type="SUPFAM" id="SSF117991">
    <property type="entry name" value="YbeD/HP0495-like"/>
    <property type="match status" value="1"/>
</dbReference>
<proteinExistence type="predicted"/>
<dbReference type="Pfam" id="PF04359">
    <property type="entry name" value="DUF493"/>
    <property type="match status" value="1"/>
</dbReference>
<evidence type="ECO:0000313" key="1">
    <source>
        <dbReference type="EMBL" id="CAA6807685.1"/>
    </source>
</evidence>
<name>A0A6S6SSR3_9BACT</name>
<gene>
    <name evidence="1" type="ORF">HELGO_WM38603</name>
</gene>
<dbReference type="AlphaFoldDB" id="A0A6S6SSR3"/>
<reference evidence="1" key="1">
    <citation type="submission" date="2020-01" db="EMBL/GenBank/DDBJ databases">
        <authorList>
            <person name="Meier V. D."/>
            <person name="Meier V D."/>
        </authorList>
    </citation>
    <scope>NUCLEOTIDE SEQUENCE</scope>
    <source>
        <strain evidence="1">HLG_WM_MAG_12</strain>
    </source>
</reference>
<evidence type="ECO:0008006" key="2">
    <source>
        <dbReference type="Google" id="ProtNLM"/>
    </source>
</evidence>
<dbReference type="InterPro" id="IPR027471">
    <property type="entry name" value="YbeD-like_sf"/>
</dbReference>